<protein>
    <recommendedName>
        <fullName evidence="3">Nuclease</fullName>
    </recommendedName>
</protein>
<dbReference type="EMBL" id="FWXV01000009">
    <property type="protein sequence ID" value="SMD23570.1"/>
    <property type="molecule type" value="Genomic_DNA"/>
</dbReference>
<keyword evidence="2" id="KW-1185">Reference proteome</keyword>
<proteinExistence type="predicted"/>
<evidence type="ECO:0000313" key="2">
    <source>
        <dbReference type="Proteomes" id="UP000192674"/>
    </source>
</evidence>
<evidence type="ECO:0000313" key="1">
    <source>
        <dbReference type="EMBL" id="SMD23570.1"/>
    </source>
</evidence>
<dbReference type="SUPFAM" id="SSF50199">
    <property type="entry name" value="Staphylococcal nuclease"/>
    <property type="match status" value="1"/>
</dbReference>
<organism evidence="1 2">
    <name type="scientific">Kibdelosporangium aridum</name>
    <dbReference type="NCBI Taxonomy" id="2030"/>
    <lineage>
        <taxon>Bacteria</taxon>
        <taxon>Bacillati</taxon>
        <taxon>Actinomycetota</taxon>
        <taxon>Actinomycetes</taxon>
        <taxon>Pseudonocardiales</taxon>
        <taxon>Pseudonocardiaceae</taxon>
        <taxon>Kibdelosporangium</taxon>
    </lineage>
</organism>
<evidence type="ECO:0008006" key="3">
    <source>
        <dbReference type="Google" id="ProtNLM"/>
    </source>
</evidence>
<dbReference type="Gene3D" id="2.40.50.90">
    <property type="match status" value="1"/>
</dbReference>
<gene>
    <name evidence="1" type="ORF">SAMN05661093_08098</name>
</gene>
<name>A0A1Y5Y561_KIBAR</name>
<sequence length="289" mass="32039">MAMLVIEGTFRIVGARPDGDSVRFYPNNLDDWNKVEGGRKVRRNKSGGAQLRLDGIDALETHFRTEDGETHQPPRFADAASAELLDFLGFTDVVRREKDGTVTASEPLQAPGYIFTRTADIYGRCVAFAGKGEAPGKSGTKIHVDVPMIQRTVNYHQLAHGLAYPTFYLKLFPDLRASMAEAATAARAGHLGLWPKDVTQTGGRIAEPRSLAEDLVIMPKLFRRLADYLALNDGDLSLGGFLDFLDQKDDRLFILSTGHWTSFDTIVEVIDDDTVRLTVPPEDIIFEEK</sequence>
<reference evidence="1 2" key="1">
    <citation type="submission" date="2017-04" db="EMBL/GenBank/DDBJ databases">
        <authorList>
            <person name="Afonso C.L."/>
            <person name="Miller P.J."/>
            <person name="Scott M.A."/>
            <person name="Spackman E."/>
            <person name="Goraichik I."/>
            <person name="Dimitrov K.M."/>
            <person name="Suarez D.L."/>
            <person name="Swayne D.E."/>
        </authorList>
    </citation>
    <scope>NUCLEOTIDE SEQUENCE [LARGE SCALE GENOMIC DNA]</scope>
    <source>
        <strain evidence="1 2">DSM 43828</strain>
    </source>
</reference>
<dbReference type="RefSeq" id="WP_084432509.1">
    <property type="nucleotide sequence ID" value="NZ_FWXV01000009.1"/>
</dbReference>
<dbReference type="Proteomes" id="UP000192674">
    <property type="component" value="Unassembled WGS sequence"/>
</dbReference>
<dbReference type="OrthoDB" id="7065322at2"/>
<dbReference type="InterPro" id="IPR035437">
    <property type="entry name" value="SNase_OB-fold_sf"/>
</dbReference>
<dbReference type="AlphaFoldDB" id="A0A1Y5Y561"/>
<accession>A0A1Y5Y561</accession>